<reference evidence="1" key="1">
    <citation type="submission" date="2022-07" db="EMBL/GenBank/DDBJ databases">
        <authorList>
            <person name="Li W.-J."/>
            <person name="Deng Q.-Q."/>
        </authorList>
    </citation>
    <scope>NUCLEOTIDE SEQUENCE</scope>
    <source>
        <strain evidence="1">SYSU M60031</strain>
    </source>
</reference>
<protein>
    <submittedName>
        <fullName evidence="1">Uncharacterized protein</fullName>
    </submittedName>
</protein>
<keyword evidence="2" id="KW-1185">Reference proteome</keyword>
<evidence type="ECO:0000313" key="1">
    <source>
        <dbReference type="EMBL" id="MCP8969110.1"/>
    </source>
</evidence>
<dbReference type="Proteomes" id="UP001156102">
    <property type="component" value="Unassembled WGS sequence"/>
</dbReference>
<evidence type="ECO:0000313" key="2">
    <source>
        <dbReference type="Proteomes" id="UP001156102"/>
    </source>
</evidence>
<name>A0AA41X916_9BACI</name>
<sequence>MIHDAKFSVWNETLRLLQQRFTRKSIASRTSFEQEELLPFLQKREYQLAAASIPELAPHRFAAFAVFAAAQPGEKLGTLILEYKEEDDMLDIEQLYFV</sequence>
<accession>A0AA41X916</accession>
<dbReference type="EMBL" id="JANCLT010000005">
    <property type="protein sequence ID" value="MCP8969110.1"/>
    <property type="molecule type" value="Genomic_DNA"/>
</dbReference>
<dbReference type="RefSeq" id="WP_254759028.1">
    <property type="nucleotide sequence ID" value="NZ_JANCLT010000005.1"/>
</dbReference>
<proteinExistence type="predicted"/>
<gene>
    <name evidence="1" type="ORF">NK662_11220</name>
</gene>
<comment type="caution">
    <text evidence="1">The sequence shown here is derived from an EMBL/GenBank/DDBJ whole genome shotgun (WGS) entry which is preliminary data.</text>
</comment>
<organism evidence="1 2">
    <name type="scientific">Ectobacillus ponti</name>
    <dbReference type="NCBI Taxonomy" id="2961894"/>
    <lineage>
        <taxon>Bacteria</taxon>
        <taxon>Bacillati</taxon>
        <taxon>Bacillota</taxon>
        <taxon>Bacilli</taxon>
        <taxon>Bacillales</taxon>
        <taxon>Bacillaceae</taxon>
        <taxon>Ectobacillus</taxon>
    </lineage>
</organism>
<dbReference type="AlphaFoldDB" id="A0AA41X916"/>